<organism evidence="1">
    <name type="scientific">marine sediment metagenome</name>
    <dbReference type="NCBI Taxonomy" id="412755"/>
    <lineage>
        <taxon>unclassified sequences</taxon>
        <taxon>metagenomes</taxon>
        <taxon>ecological metagenomes</taxon>
    </lineage>
</organism>
<accession>X0SI22</accession>
<comment type="caution">
    <text evidence="1">The sequence shown here is derived from an EMBL/GenBank/DDBJ whole genome shotgun (WGS) entry which is preliminary data.</text>
</comment>
<evidence type="ECO:0000313" key="1">
    <source>
        <dbReference type="EMBL" id="GAF75522.1"/>
    </source>
</evidence>
<name>X0SI22_9ZZZZ</name>
<sequence length="73" mass="8109">MILKVVNVQPKDMYLTFEISLKNADLVLKGLGQSEIKYDVTEPETVSAKKAVEELFEDLNEVVEGLEKDGIGP</sequence>
<dbReference type="AlphaFoldDB" id="X0SI22"/>
<protein>
    <submittedName>
        <fullName evidence="1">Uncharacterized protein</fullName>
    </submittedName>
</protein>
<proteinExistence type="predicted"/>
<reference evidence="1" key="1">
    <citation type="journal article" date="2014" name="Front. Microbiol.">
        <title>High frequency of phylogenetically diverse reductive dehalogenase-homologous genes in deep subseafloor sedimentary metagenomes.</title>
        <authorList>
            <person name="Kawai M."/>
            <person name="Futagami T."/>
            <person name="Toyoda A."/>
            <person name="Takaki Y."/>
            <person name="Nishi S."/>
            <person name="Hori S."/>
            <person name="Arai W."/>
            <person name="Tsubouchi T."/>
            <person name="Morono Y."/>
            <person name="Uchiyama I."/>
            <person name="Ito T."/>
            <person name="Fujiyama A."/>
            <person name="Inagaki F."/>
            <person name="Takami H."/>
        </authorList>
    </citation>
    <scope>NUCLEOTIDE SEQUENCE</scope>
    <source>
        <strain evidence="1">Expedition CK06-06</strain>
    </source>
</reference>
<dbReference type="EMBL" id="BARS01005575">
    <property type="protein sequence ID" value="GAF75522.1"/>
    <property type="molecule type" value="Genomic_DNA"/>
</dbReference>
<gene>
    <name evidence="1" type="ORF">S01H1_10943</name>
</gene>